<dbReference type="InterPro" id="IPR028082">
    <property type="entry name" value="Peripla_BP_I"/>
</dbReference>
<evidence type="ECO:0000256" key="2">
    <source>
        <dbReference type="ARBA" id="ARBA00022960"/>
    </source>
</evidence>
<dbReference type="Gene3D" id="3.40.50.2300">
    <property type="match status" value="2"/>
</dbReference>
<keyword evidence="10" id="KW-1185">Reference proteome</keyword>
<dbReference type="EMBL" id="JALJYF010000001">
    <property type="protein sequence ID" value="MCP1726095.1"/>
    <property type="molecule type" value="Genomic_DNA"/>
</dbReference>
<evidence type="ECO:0000256" key="3">
    <source>
        <dbReference type="ARBA" id="ARBA00022984"/>
    </source>
</evidence>
<proteinExistence type="predicted"/>
<keyword evidence="1 8" id="KW-0732">Signal</keyword>
<dbReference type="InterPro" id="IPR011990">
    <property type="entry name" value="TPR-like_helical_dom_sf"/>
</dbReference>
<dbReference type="Gene3D" id="1.25.40.650">
    <property type="match status" value="1"/>
</dbReference>
<sequence>MLPLLLAALMVLLWACAPTPVEPDPLPEEEIELMRDSAQLLRDTGDPAAAAEIYEDIARASDEIQRAEWMIRAAEAWIEASETERARSLVESLAPAELDRATRFRLAIVLARADLADNRPRQALARLDVREEGVPREVLPTLLAVRGEAHFSMDNVIGGIADIQRQADLLTGEARLNALQDLWDRLLGLPSLPGQEAAAGRPLVAGWLNLARAGQESWQRPDQFDRTVSEWAALHRDHPATELMDQLLAEQRERFRYPEQIALLLPLSGRFSAPAEAARDGFLAAHFNQPADRRPIVRVYDTGNAPERIGEIYRQAVEDGAGLVVGPLTRPALSALLEEERPVPVLGLNYLLDEQAGGPDLIQFGLQPEAEARQVARRVFREGEGRAIALIPDSEWGYRMLDAFRESLEEMGGELLDYDAFRPQARDFSGGLTRVLGLNRSQDRRRQLAQVIDESLEFEPRRRGDIDAIFLAAQDGQASLIRPQLRFHHALGVPVYASSHVYRPGQAPDSDLDGIRFADMPWSIAEAGDARAERERVARLWPELFEQHGRLFALGFDAYRLVPILMNFEEPLQPPLAAMTGVLSLDDNNRIQRELGWAQFVRGIPVPMEPRDISEEIEAPAAVDLELE</sequence>
<name>A0ABT1G489_9GAMM</name>
<dbReference type="PANTHER" id="PTHR38038">
    <property type="entry name" value="PENICILLIN-BINDING PROTEIN ACTIVATOR LPOA"/>
    <property type="match status" value="1"/>
</dbReference>
<reference evidence="9 10" key="1">
    <citation type="submission" date="2022-03" db="EMBL/GenBank/DDBJ databases">
        <title>Genomic Encyclopedia of Type Strains, Phase III (KMG-III): the genomes of soil and plant-associated and newly described type strains.</title>
        <authorList>
            <person name="Whitman W."/>
        </authorList>
    </citation>
    <scope>NUCLEOTIDE SEQUENCE [LARGE SCALE GENOMIC DNA]</scope>
    <source>
        <strain evidence="9 10">BSker1</strain>
    </source>
</reference>
<dbReference type="SUPFAM" id="SSF53822">
    <property type="entry name" value="Periplasmic binding protein-like I"/>
    <property type="match status" value="1"/>
</dbReference>
<keyword evidence="2" id="KW-0133">Cell shape</keyword>
<dbReference type="PANTHER" id="PTHR38038:SF1">
    <property type="entry name" value="PENICILLIN-BINDING PROTEIN ACTIVATOR LPOA"/>
    <property type="match status" value="1"/>
</dbReference>
<dbReference type="Pfam" id="PF04348">
    <property type="entry name" value="LppC"/>
    <property type="match status" value="1"/>
</dbReference>
<organism evidence="9 10">
    <name type="scientific">Natronospira proteinivora</name>
    <dbReference type="NCBI Taxonomy" id="1807133"/>
    <lineage>
        <taxon>Bacteria</taxon>
        <taxon>Pseudomonadati</taxon>
        <taxon>Pseudomonadota</taxon>
        <taxon>Gammaproteobacteria</taxon>
        <taxon>Natronospirales</taxon>
        <taxon>Natronospiraceae</taxon>
        <taxon>Natronospira</taxon>
    </lineage>
</organism>
<evidence type="ECO:0000313" key="9">
    <source>
        <dbReference type="EMBL" id="MCP1726095.1"/>
    </source>
</evidence>
<evidence type="ECO:0000313" key="10">
    <source>
        <dbReference type="Proteomes" id="UP001523550"/>
    </source>
</evidence>
<protein>
    <submittedName>
        <fullName evidence="9">Outer membrane PBP1 activator LpoA protein</fullName>
    </submittedName>
</protein>
<dbReference type="InterPro" id="IPR007443">
    <property type="entry name" value="LpoA"/>
</dbReference>
<dbReference type="RefSeq" id="WP_253443827.1">
    <property type="nucleotide sequence ID" value="NZ_JALJYF010000001.1"/>
</dbReference>
<comment type="caution">
    <text evidence="9">The sequence shown here is derived from an EMBL/GenBank/DDBJ whole genome shotgun (WGS) entry which is preliminary data.</text>
</comment>
<evidence type="ECO:0000256" key="7">
    <source>
        <dbReference type="ARBA" id="ARBA00023288"/>
    </source>
</evidence>
<feature type="signal peptide" evidence="8">
    <location>
        <begin position="1"/>
        <end position="23"/>
    </location>
</feature>
<evidence type="ECO:0000256" key="1">
    <source>
        <dbReference type="ARBA" id="ARBA00022729"/>
    </source>
</evidence>
<evidence type="ECO:0000256" key="4">
    <source>
        <dbReference type="ARBA" id="ARBA00023136"/>
    </source>
</evidence>
<dbReference type="Gene3D" id="1.25.40.10">
    <property type="entry name" value="Tetratricopeptide repeat domain"/>
    <property type="match status" value="1"/>
</dbReference>
<keyword evidence="5" id="KW-0564">Palmitate</keyword>
<accession>A0ABT1G489</accession>
<evidence type="ECO:0000256" key="5">
    <source>
        <dbReference type="ARBA" id="ARBA00023139"/>
    </source>
</evidence>
<feature type="chain" id="PRO_5046784796" evidence="8">
    <location>
        <begin position="24"/>
        <end position="628"/>
    </location>
</feature>
<dbReference type="CDD" id="cd06339">
    <property type="entry name" value="PBP1_YraM_LppC_lipoprotein-like"/>
    <property type="match status" value="1"/>
</dbReference>
<keyword evidence="4" id="KW-0472">Membrane</keyword>
<keyword evidence="3" id="KW-0573">Peptidoglycan synthesis</keyword>
<keyword evidence="6" id="KW-0998">Cell outer membrane</keyword>
<dbReference type="Proteomes" id="UP001523550">
    <property type="component" value="Unassembled WGS sequence"/>
</dbReference>
<gene>
    <name evidence="9" type="ORF">J2T60_000060</name>
</gene>
<evidence type="ECO:0000256" key="8">
    <source>
        <dbReference type="SAM" id="SignalP"/>
    </source>
</evidence>
<keyword evidence="7" id="KW-0449">Lipoprotein</keyword>
<evidence type="ECO:0000256" key="6">
    <source>
        <dbReference type="ARBA" id="ARBA00023237"/>
    </source>
</evidence>